<accession>A0A926VA29</accession>
<name>A0A926VA29_9CYAN</name>
<dbReference type="SUPFAM" id="SSF50998">
    <property type="entry name" value="Quinoprotein alcohol dehydrogenase-like"/>
    <property type="match status" value="1"/>
</dbReference>
<dbReference type="InterPro" id="IPR020472">
    <property type="entry name" value="WD40_PAC1"/>
</dbReference>
<feature type="repeat" description="WD" evidence="3">
    <location>
        <begin position="381"/>
        <end position="414"/>
    </location>
</feature>
<dbReference type="CDD" id="cd00200">
    <property type="entry name" value="WD40"/>
    <property type="match status" value="1"/>
</dbReference>
<dbReference type="SMART" id="SM00320">
    <property type="entry name" value="WD40"/>
    <property type="match status" value="7"/>
</dbReference>
<evidence type="ECO:0000313" key="5">
    <source>
        <dbReference type="Proteomes" id="UP000641646"/>
    </source>
</evidence>
<feature type="repeat" description="WD" evidence="3">
    <location>
        <begin position="300"/>
        <end position="334"/>
    </location>
</feature>
<dbReference type="AlphaFoldDB" id="A0A926VA29"/>
<dbReference type="Gene3D" id="2.130.10.10">
    <property type="entry name" value="YVTN repeat-like/Quinoprotein amine dehydrogenase"/>
    <property type="match status" value="3"/>
</dbReference>
<dbReference type="InterPro" id="IPR001680">
    <property type="entry name" value="WD40_rpt"/>
</dbReference>
<keyword evidence="5" id="KW-1185">Reference proteome</keyword>
<keyword evidence="2" id="KW-0677">Repeat</keyword>
<feature type="repeat" description="WD" evidence="3">
    <location>
        <begin position="248"/>
        <end position="291"/>
    </location>
</feature>
<evidence type="ECO:0000256" key="3">
    <source>
        <dbReference type="PROSITE-ProRule" id="PRU00221"/>
    </source>
</evidence>
<feature type="repeat" description="WD" evidence="3">
    <location>
        <begin position="335"/>
        <end position="376"/>
    </location>
</feature>
<feature type="repeat" description="WD" evidence="3">
    <location>
        <begin position="149"/>
        <end position="190"/>
    </location>
</feature>
<organism evidence="4 5">
    <name type="scientific">Aerosakkonema funiforme FACHB-1375</name>
    <dbReference type="NCBI Taxonomy" id="2949571"/>
    <lineage>
        <taxon>Bacteria</taxon>
        <taxon>Bacillati</taxon>
        <taxon>Cyanobacteriota</taxon>
        <taxon>Cyanophyceae</taxon>
        <taxon>Oscillatoriophycideae</taxon>
        <taxon>Aerosakkonematales</taxon>
        <taxon>Aerosakkonemataceae</taxon>
        <taxon>Aerosakkonema</taxon>
    </lineage>
</organism>
<evidence type="ECO:0000313" key="4">
    <source>
        <dbReference type="EMBL" id="MBD2179987.1"/>
    </source>
</evidence>
<dbReference type="PROSITE" id="PS00678">
    <property type="entry name" value="WD_REPEATS_1"/>
    <property type="match status" value="1"/>
</dbReference>
<dbReference type="RefSeq" id="WP_190461731.1">
    <property type="nucleotide sequence ID" value="NZ_JACJPW010000004.1"/>
</dbReference>
<comment type="caution">
    <text evidence="4">The sequence shown here is derived from an EMBL/GenBank/DDBJ whole genome shotgun (WGS) entry which is preliminary data.</text>
</comment>
<keyword evidence="1 3" id="KW-0853">WD repeat</keyword>
<sequence>MAENPHLPREYDAVLGAQVVSAPDAAVLGGLAAVKRRLVSPIIQQRILALSDTLKYGKAGLELAIEFLKDESEEIRQAACGVLLENPQLPGVLKAIWTYRPTSLKILDRHSGYVTAIAFSQDGKHLFSGGELGKIIVWDLQQGEVIRTLKRHCTWVCSLIASLDKKTLVSGSCDHTISVWDWQTGAEVRSLIEYPQSIPEIATHTNHPARIISVAISRDGQTLVSGTQGKTITIWNLKNGRKIHNFTVQGHHNHITRIALTPDGQTLATGGGFHDRTIKIWHLQTGEKIRTLQPHPGGEVTALAFTPDGKTLVSGSNDKTVKVWNWQTGEEIHSLVGHQNWVTSLALSFDGKIIVSGSWDGTVKLWDLETGEEICTLGNYSGRYANVIASVNISPDGKTVVSGDRNGIIKLWSV</sequence>
<reference evidence="4" key="2">
    <citation type="submission" date="2020-08" db="EMBL/GenBank/DDBJ databases">
        <authorList>
            <person name="Chen M."/>
            <person name="Teng W."/>
            <person name="Zhao L."/>
            <person name="Hu C."/>
            <person name="Zhou Y."/>
            <person name="Han B."/>
            <person name="Song L."/>
            <person name="Shu W."/>
        </authorList>
    </citation>
    <scope>NUCLEOTIDE SEQUENCE</scope>
    <source>
        <strain evidence="4">FACHB-1375</strain>
    </source>
</reference>
<dbReference type="PANTHER" id="PTHR22847">
    <property type="entry name" value="WD40 REPEAT PROTEIN"/>
    <property type="match status" value="1"/>
</dbReference>
<dbReference type="InterPro" id="IPR011047">
    <property type="entry name" value="Quinoprotein_ADH-like_sf"/>
</dbReference>
<evidence type="ECO:0000256" key="1">
    <source>
        <dbReference type="ARBA" id="ARBA00022574"/>
    </source>
</evidence>
<dbReference type="PROSITE" id="PS50294">
    <property type="entry name" value="WD_REPEATS_REGION"/>
    <property type="match status" value="6"/>
</dbReference>
<reference evidence="4" key="1">
    <citation type="journal article" date="2015" name="ISME J.">
        <title>Draft Genome Sequence of Streptomyces incarnatus NRRL8089, which Produces the Nucleoside Antibiotic Sinefungin.</title>
        <authorList>
            <person name="Oshima K."/>
            <person name="Hattori M."/>
            <person name="Shimizu H."/>
            <person name="Fukuda K."/>
            <person name="Nemoto M."/>
            <person name="Inagaki K."/>
            <person name="Tamura T."/>
        </authorList>
    </citation>
    <scope>NUCLEOTIDE SEQUENCE</scope>
    <source>
        <strain evidence="4">FACHB-1375</strain>
    </source>
</reference>
<feature type="repeat" description="WD" evidence="3">
    <location>
        <begin position="107"/>
        <end position="148"/>
    </location>
</feature>
<feature type="repeat" description="WD" evidence="3">
    <location>
        <begin position="204"/>
        <end position="245"/>
    </location>
</feature>
<dbReference type="EMBL" id="JACJPW010000004">
    <property type="protein sequence ID" value="MBD2179987.1"/>
    <property type="molecule type" value="Genomic_DNA"/>
</dbReference>
<dbReference type="PRINTS" id="PR00320">
    <property type="entry name" value="GPROTEINBRPT"/>
</dbReference>
<protein>
    <submittedName>
        <fullName evidence="4">WD40 repeat domain-containing protein</fullName>
    </submittedName>
</protein>
<gene>
    <name evidence="4" type="ORF">H6G03_02475</name>
</gene>
<dbReference type="Pfam" id="PF00400">
    <property type="entry name" value="WD40"/>
    <property type="match status" value="7"/>
</dbReference>
<evidence type="ECO:0000256" key="2">
    <source>
        <dbReference type="ARBA" id="ARBA00022737"/>
    </source>
</evidence>
<dbReference type="PROSITE" id="PS50082">
    <property type="entry name" value="WD_REPEATS_2"/>
    <property type="match status" value="7"/>
</dbReference>
<dbReference type="Proteomes" id="UP000641646">
    <property type="component" value="Unassembled WGS sequence"/>
</dbReference>
<dbReference type="InterPro" id="IPR019775">
    <property type="entry name" value="WD40_repeat_CS"/>
</dbReference>
<dbReference type="InterPro" id="IPR015943">
    <property type="entry name" value="WD40/YVTN_repeat-like_dom_sf"/>
</dbReference>
<dbReference type="PANTHER" id="PTHR22847:SF637">
    <property type="entry name" value="WD REPEAT DOMAIN 5B"/>
    <property type="match status" value="1"/>
</dbReference>
<proteinExistence type="predicted"/>